<name>A0A0W0YDD0_9GAMM</name>
<evidence type="ECO:0000313" key="5">
    <source>
        <dbReference type="EMBL" id="KTD54924.1"/>
    </source>
</evidence>
<keyword evidence="3" id="KW-0804">Transcription</keyword>
<dbReference type="EMBL" id="LNYV01000036">
    <property type="protein sequence ID" value="KTD54924.1"/>
    <property type="molecule type" value="Genomic_DNA"/>
</dbReference>
<dbReference type="SMART" id="SM00530">
    <property type="entry name" value="HTH_XRE"/>
    <property type="match status" value="1"/>
</dbReference>
<dbReference type="OrthoDB" id="9800901at2"/>
<dbReference type="Pfam" id="PF01381">
    <property type="entry name" value="HTH_3"/>
    <property type="match status" value="1"/>
</dbReference>
<accession>A0A0W0YDD0</accession>
<dbReference type="InterPro" id="IPR001387">
    <property type="entry name" value="Cro/C1-type_HTH"/>
</dbReference>
<evidence type="ECO:0000313" key="6">
    <source>
        <dbReference type="Proteomes" id="UP000054621"/>
    </source>
</evidence>
<keyword evidence="2" id="KW-0238">DNA-binding</keyword>
<dbReference type="eggNOG" id="COG1396">
    <property type="taxonomic scope" value="Bacteria"/>
</dbReference>
<evidence type="ECO:0000256" key="2">
    <source>
        <dbReference type="ARBA" id="ARBA00023125"/>
    </source>
</evidence>
<organism evidence="5 6">
    <name type="scientific">Legionella sainthelensi</name>
    <dbReference type="NCBI Taxonomy" id="28087"/>
    <lineage>
        <taxon>Bacteria</taxon>
        <taxon>Pseudomonadati</taxon>
        <taxon>Pseudomonadota</taxon>
        <taxon>Gammaproteobacteria</taxon>
        <taxon>Legionellales</taxon>
        <taxon>Legionellaceae</taxon>
        <taxon>Legionella</taxon>
    </lineage>
</organism>
<dbReference type="PROSITE" id="PS50943">
    <property type="entry name" value="HTH_CROC1"/>
    <property type="match status" value="1"/>
</dbReference>
<reference evidence="5 6" key="1">
    <citation type="submission" date="2015-11" db="EMBL/GenBank/DDBJ databases">
        <title>Genomic analysis of 38 Legionella species identifies large and diverse effector repertoires.</title>
        <authorList>
            <person name="Burstein D."/>
            <person name="Amaro F."/>
            <person name="Zusman T."/>
            <person name="Lifshitz Z."/>
            <person name="Cohen O."/>
            <person name="Gilbert J.A."/>
            <person name="Pupko T."/>
            <person name="Shuman H.A."/>
            <person name="Segal G."/>
        </authorList>
    </citation>
    <scope>NUCLEOTIDE SEQUENCE [LARGE SCALE GENOMIC DNA]</scope>
    <source>
        <strain evidence="5 6">Mt.St.Helens-4</strain>
    </source>
</reference>
<evidence type="ECO:0000256" key="3">
    <source>
        <dbReference type="ARBA" id="ARBA00023163"/>
    </source>
</evidence>
<evidence type="ECO:0000256" key="1">
    <source>
        <dbReference type="ARBA" id="ARBA00023015"/>
    </source>
</evidence>
<dbReference type="AlphaFoldDB" id="A0A0W0YDD0"/>
<protein>
    <submittedName>
        <fullName evidence="5">Regulatory protein munI (Modular protein)</fullName>
    </submittedName>
</protein>
<dbReference type="InterPro" id="IPR010982">
    <property type="entry name" value="Lambda_DNA-bd_dom_sf"/>
</dbReference>
<comment type="caution">
    <text evidence="5">The sequence shown here is derived from an EMBL/GenBank/DDBJ whole genome shotgun (WGS) entry which is preliminary data.</text>
</comment>
<proteinExistence type="predicted"/>
<evidence type="ECO:0000259" key="4">
    <source>
        <dbReference type="PROSITE" id="PS50943"/>
    </source>
</evidence>
<keyword evidence="1" id="KW-0805">Transcription regulation</keyword>
<dbReference type="Proteomes" id="UP000054621">
    <property type="component" value="Unassembled WGS sequence"/>
</dbReference>
<dbReference type="GO" id="GO:0003700">
    <property type="term" value="F:DNA-binding transcription factor activity"/>
    <property type="evidence" value="ECO:0007669"/>
    <property type="project" value="TreeGrafter"/>
</dbReference>
<feature type="domain" description="HTH cro/C1-type" evidence="4">
    <location>
        <begin position="15"/>
        <end position="69"/>
    </location>
</feature>
<sequence>MRKKHPALIKLGEKIRELRKSKGFSQEAFADEVGVDRTYLGGIERGERNIATLNLIRIASALNTEVGELFPPLSSLKQEDPK</sequence>
<dbReference type="GO" id="GO:0003677">
    <property type="term" value="F:DNA binding"/>
    <property type="evidence" value="ECO:0007669"/>
    <property type="project" value="UniProtKB-KW"/>
</dbReference>
<dbReference type="PANTHER" id="PTHR46797">
    <property type="entry name" value="HTH-TYPE TRANSCRIPTIONAL REGULATOR"/>
    <property type="match status" value="1"/>
</dbReference>
<dbReference type="PATRIC" id="fig|28087.4.peg.2708"/>
<gene>
    <name evidence="5" type="ORF">Lsai_2516</name>
</gene>
<dbReference type="SUPFAM" id="SSF47413">
    <property type="entry name" value="lambda repressor-like DNA-binding domains"/>
    <property type="match status" value="1"/>
</dbReference>
<dbReference type="InterPro" id="IPR050807">
    <property type="entry name" value="TransReg_Diox_bact_type"/>
</dbReference>
<dbReference type="RefSeq" id="WP_027270580.1">
    <property type="nucleotide sequence ID" value="NZ_CAAAJE010000008.1"/>
</dbReference>
<dbReference type="CDD" id="cd00093">
    <property type="entry name" value="HTH_XRE"/>
    <property type="match status" value="1"/>
</dbReference>
<dbReference type="PANTHER" id="PTHR46797:SF23">
    <property type="entry name" value="HTH-TYPE TRANSCRIPTIONAL REGULATOR SUTR"/>
    <property type="match status" value="1"/>
</dbReference>
<dbReference type="GO" id="GO:0005829">
    <property type="term" value="C:cytosol"/>
    <property type="evidence" value="ECO:0007669"/>
    <property type="project" value="TreeGrafter"/>
</dbReference>
<dbReference type="Gene3D" id="1.10.260.40">
    <property type="entry name" value="lambda repressor-like DNA-binding domains"/>
    <property type="match status" value="1"/>
</dbReference>